<keyword evidence="2" id="KW-1185">Reference proteome</keyword>
<dbReference type="KEGG" id="cthr:CTHT_0019700"/>
<accession>G0S354</accession>
<evidence type="ECO:0000313" key="2">
    <source>
        <dbReference type="Proteomes" id="UP000008066"/>
    </source>
</evidence>
<dbReference type="HOGENOM" id="CLU_2170782_0_0_1"/>
<dbReference type="Proteomes" id="UP000008066">
    <property type="component" value="Unassembled WGS sequence"/>
</dbReference>
<protein>
    <submittedName>
        <fullName evidence="1">Uncharacterized protein</fullName>
    </submittedName>
</protein>
<gene>
    <name evidence="1" type="ORF">CTHT_0019700</name>
</gene>
<dbReference type="AlphaFoldDB" id="G0S354"/>
<reference evidence="1 2" key="1">
    <citation type="journal article" date="2011" name="Cell">
        <title>Insight into structure and assembly of the nuclear pore complex by utilizing the genome of a eukaryotic thermophile.</title>
        <authorList>
            <person name="Amlacher S."/>
            <person name="Sarges P."/>
            <person name="Flemming D."/>
            <person name="van Noort V."/>
            <person name="Kunze R."/>
            <person name="Devos D.P."/>
            <person name="Arumugam M."/>
            <person name="Bork P."/>
            <person name="Hurt E."/>
        </authorList>
    </citation>
    <scope>NUCLEOTIDE SEQUENCE [LARGE SCALE GENOMIC DNA]</scope>
    <source>
        <strain evidence="2">DSM 1495 / CBS 144.50 / IMI 039719</strain>
    </source>
</reference>
<dbReference type="GeneID" id="18256008"/>
<proteinExistence type="predicted"/>
<sequence length="110" mass="12130">MIQNNPKLMFKKAPPQATVLPRVCDLRIANWAEKNAFPGSNCHPIACVTSLFLSGNMSSFTHNNALISSSALFPVNASVTICITLPYNRFISKQLVTANSLHDNLELGRW</sequence>
<dbReference type="EMBL" id="GL988040">
    <property type="protein sequence ID" value="EGS22437.1"/>
    <property type="molecule type" value="Genomic_DNA"/>
</dbReference>
<name>G0S354_CHATD</name>
<evidence type="ECO:0000313" key="1">
    <source>
        <dbReference type="EMBL" id="EGS22437.1"/>
    </source>
</evidence>
<dbReference type="RefSeq" id="XP_006692456.1">
    <property type="nucleotide sequence ID" value="XM_006692393.1"/>
</dbReference>
<organism evidence="2">
    <name type="scientific">Chaetomium thermophilum (strain DSM 1495 / CBS 144.50 / IMI 039719)</name>
    <name type="common">Thermochaetoides thermophila</name>
    <dbReference type="NCBI Taxonomy" id="759272"/>
    <lineage>
        <taxon>Eukaryota</taxon>
        <taxon>Fungi</taxon>
        <taxon>Dikarya</taxon>
        <taxon>Ascomycota</taxon>
        <taxon>Pezizomycotina</taxon>
        <taxon>Sordariomycetes</taxon>
        <taxon>Sordariomycetidae</taxon>
        <taxon>Sordariales</taxon>
        <taxon>Chaetomiaceae</taxon>
        <taxon>Thermochaetoides</taxon>
    </lineage>
</organism>